<keyword evidence="6" id="KW-1185">Reference proteome</keyword>
<name>A0A2T0T1F3_9PSEU</name>
<dbReference type="GO" id="GO:0003677">
    <property type="term" value="F:DNA binding"/>
    <property type="evidence" value="ECO:0007669"/>
    <property type="project" value="UniProtKB-KW"/>
</dbReference>
<dbReference type="PROSITE" id="PS51118">
    <property type="entry name" value="HTH_HXLR"/>
    <property type="match status" value="1"/>
</dbReference>
<dbReference type="InterPro" id="IPR002577">
    <property type="entry name" value="HTH_HxlR"/>
</dbReference>
<proteinExistence type="predicted"/>
<comment type="caution">
    <text evidence="5">The sequence shown here is derived from an EMBL/GenBank/DDBJ whole genome shotgun (WGS) entry which is preliminary data.</text>
</comment>
<evidence type="ECO:0000259" key="4">
    <source>
        <dbReference type="PROSITE" id="PS51118"/>
    </source>
</evidence>
<dbReference type="InterPro" id="IPR036388">
    <property type="entry name" value="WH-like_DNA-bd_sf"/>
</dbReference>
<dbReference type="PANTHER" id="PTHR33204:SF37">
    <property type="entry name" value="HTH-TYPE TRANSCRIPTIONAL REGULATOR YODB"/>
    <property type="match status" value="1"/>
</dbReference>
<dbReference type="Proteomes" id="UP000239494">
    <property type="component" value="Unassembled WGS sequence"/>
</dbReference>
<dbReference type="EMBL" id="PVTF01000007">
    <property type="protein sequence ID" value="PRY39492.1"/>
    <property type="molecule type" value="Genomic_DNA"/>
</dbReference>
<dbReference type="InterPro" id="IPR036390">
    <property type="entry name" value="WH_DNA-bd_sf"/>
</dbReference>
<dbReference type="AlphaFoldDB" id="A0A2T0T1F3"/>
<evidence type="ECO:0000313" key="6">
    <source>
        <dbReference type="Proteomes" id="UP000239494"/>
    </source>
</evidence>
<evidence type="ECO:0000256" key="1">
    <source>
        <dbReference type="ARBA" id="ARBA00023015"/>
    </source>
</evidence>
<keyword evidence="3" id="KW-0804">Transcription</keyword>
<organism evidence="5 6">
    <name type="scientific">Umezawaea tangerina</name>
    <dbReference type="NCBI Taxonomy" id="84725"/>
    <lineage>
        <taxon>Bacteria</taxon>
        <taxon>Bacillati</taxon>
        <taxon>Actinomycetota</taxon>
        <taxon>Actinomycetes</taxon>
        <taxon>Pseudonocardiales</taxon>
        <taxon>Pseudonocardiaceae</taxon>
        <taxon>Umezawaea</taxon>
    </lineage>
</organism>
<protein>
    <submittedName>
        <fullName evidence="5">HxlR family transcriptional regulator</fullName>
    </submittedName>
</protein>
<accession>A0A2T0T1F3</accession>
<keyword evidence="1" id="KW-0805">Transcription regulation</keyword>
<dbReference type="SUPFAM" id="SSF46785">
    <property type="entry name" value="Winged helix' DNA-binding domain"/>
    <property type="match status" value="1"/>
</dbReference>
<evidence type="ECO:0000256" key="3">
    <source>
        <dbReference type="ARBA" id="ARBA00023163"/>
    </source>
</evidence>
<dbReference type="RefSeq" id="WP_211304510.1">
    <property type="nucleotide sequence ID" value="NZ_PVTF01000007.1"/>
</dbReference>
<feature type="domain" description="HTH hxlR-type" evidence="4">
    <location>
        <begin position="17"/>
        <end position="112"/>
    </location>
</feature>
<evidence type="ECO:0000256" key="2">
    <source>
        <dbReference type="ARBA" id="ARBA00023125"/>
    </source>
</evidence>
<evidence type="ECO:0000313" key="5">
    <source>
        <dbReference type="EMBL" id="PRY39492.1"/>
    </source>
</evidence>
<keyword evidence="2" id="KW-0238">DNA-binding</keyword>
<reference evidence="5 6" key="1">
    <citation type="submission" date="2018-03" db="EMBL/GenBank/DDBJ databases">
        <title>Genomic Encyclopedia of Archaeal and Bacterial Type Strains, Phase II (KMG-II): from individual species to whole genera.</title>
        <authorList>
            <person name="Goeker M."/>
        </authorList>
    </citation>
    <scope>NUCLEOTIDE SEQUENCE [LARGE SCALE GENOMIC DNA]</scope>
    <source>
        <strain evidence="5 6">DSM 44720</strain>
    </source>
</reference>
<gene>
    <name evidence="5" type="ORF">CLV43_10775</name>
</gene>
<dbReference type="PANTHER" id="PTHR33204">
    <property type="entry name" value="TRANSCRIPTIONAL REGULATOR, MARR FAMILY"/>
    <property type="match status" value="1"/>
</dbReference>
<dbReference type="Pfam" id="PF01638">
    <property type="entry name" value="HxlR"/>
    <property type="match status" value="1"/>
</dbReference>
<sequence length="112" mass="12673">MTNPPEVGVRKIDVDACEHAGNAITFLNTRWTSAVLLAAAFGAVRFGTYRRMVEGISDRMLSLRLKELQSRGLIRREVVPTMPVQVLYRISEHGRSLIDAMDPVARWVHARR</sequence>
<dbReference type="Gene3D" id="1.10.10.10">
    <property type="entry name" value="Winged helix-like DNA-binding domain superfamily/Winged helix DNA-binding domain"/>
    <property type="match status" value="1"/>
</dbReference>